<reference evidence="10" key="1">
    <citation type="submission" date="2020-03" db="EMBL/GenBank/DDBJ databases">
        <title>Draft sequencing of Paenibacilllus sp. S3N08.</title>
        <authorList>
            <person name="Kim D.-U."/>
        </authorList>
    </citation>
    <scope>NUCLEOTIDE SEQUENCE</scope>
    <source>
        <strain evidence="10">S3N08</strain>
    </source>
</reference>
<dbReference type="Pfam" id="PF12804">
    <property type="entry name" value="NTP_transf_3"/>
    <property type="match status" value="1"/>
</dbReference>
<dbReference type="InterPro" id="IPR025877">
    <property type="entry name" value="MobA-like_NTP_Trfase"/>
</dbReference>
<keyword evidence="2 8" id="KW-0808">Transferase</keyword>
<feature type="binding site" evidence="8">
    <location>
        <begin position="7"/>
        <end position="9"/>
    </location>
    <ligand>
        <name>GTP</name>
        <dbReference type="ChEBI" id="CHEBI:37565"/>
    </ligand>
</feature>
<evidence type="ECO:0000259" key="9">
    <source>
        <dbReference type="Pfam" id="PF12804"/>
    </source>
</evidence>
<dbReference type="HAMAP" id="MF_00316">
    <property type="entry name" value="MobA"/>
    <property type="match status" value="1"/>
</dbReference>
<keyword evidence="1 8" id="KW-0963">Cytoplasm</keyword>
<keyword evidence="3 8" id="KW-0479">Metal-binding</keyword>
<evidence type="ECO:0000256" key="2">
    <source>
        <dbReference type="ARBA" id="ARBA00022679"/>
    </source>
</evidence>
<keyword evidence="4 8" id="KW-0547">Nucleotide-binding</keyword>
<accession>A0ABX0JKK5</accession>
<proteinExistence type="inferred from homology"/>
<keyword evidence="7 8" id="KW-0501">Molybdenum cofactor biosynthesis</keyword>
<keyword evidence="10" id="KW-0548">Nucleotidyltransferase</keyword>
<keyword evidence="5 8" id="KW-0460">Magnesium</keyword>
<evidence type="ECO:0000256" key="5">
    <source>
        <dbReference type="ARBA" id="ARBA00022842"/>
    </source>
</evidence>
<gene>
    <name evidence="8" type="primary">mobA</name>
    <name evidence="10" type="ORF">G9U52_32895</name>
</gene>
<comment type="cofactor">
    <cofactor evidence="8">
        <name>Mg(2+)</name>
        <dbReference type="ChEBI" id="CHEBI:18420"/>
    </cofactor>
</comment>
<dbReference type="Gene3D" id="3.90.550.10">
    <property type="entry name" value="Spore Coat Polysaccharide Biosynthesis Protein SpsA, Chain A"/>
    <property type="match status" value="1"/>
</dbReference>
<keyword evidence="6 8" id="KW-0342">GTP-binding</keyword>
<dbReference type="EMBL" id="JAAOIW010000020">
    <property type="protein sequence ID" value="NHN34586.1"/>
    <property type="molecule type" value="Genomic_DNA"/>
</dbReference>
<evidence type="ECO:0000256" key="8">
    <source>
        <dbReference type="HAMAP-Rule" id="MF_00316"/>
    </source>
</evidence>
<evidence type="ECO:0000256" key="6">
    <source>
        <dbReference type="ARBA" id="ARBA00023134"/>
    </source>
</evidence>
<evidence type="ECO:0000313" key="11">
    <source>
        <dbReference type="Proteomes" id="UP001165962"/>
    </source>
</evidence>
<dbReference type="RefSeq" id="WP_166155734.1">
    <property type="nucleotide sequence ID" value="NZ_JAAOIW010000020.1"/>
</dbReference>
<dbReference type="SUPFAM" id="SSF53448">
    <property type="entry name" value="Nucleotide-diphospho-sugar transferases"/>
    <property type="match status" value="1"/>
</dbReference>
<evidence type="ECO:0000256" key="1">
    <source>
        <dbReference type="ARBA" id="ARBA00022490"/>
    </source>
</evidence>
<feature type="binding site" evidence="8">
    <location>
        <position position="101"/>
    </location>
    <ligand>
        <name>GTP</name>
        <dbReference type="ChEBI" id="CHEBI:37565"/>
    </ligand>
</feature>
<dbReference type="Proteomes" id="UP001165962">
    <property type="component" value="Unassembled WGS sequence"/>
</dbReference>
<dbReference type="EC" id="2.7.7.77" evidence="8"/>
<comment type="catalytic activity">
    <reaction evidence="8">
        <text>Mo-molybdopterin + GTP + H(+) = Mo-molybdopterin guanine dinucleotide + diphosphate</text>
        <dbReference type="Rhea" id="RHEA:34243"/>
        <dbReference type="ChEBI" id="CHEBI:15378"/>
        <dbReference type="ChEBI" id="CHEBI:33019"/>
        <dbReference type="ChEBI" id="CHEBI:37565"/>
        <dbReference type="ChEBI" id="CHEBI:71302"/>
        <dbReference type="ChEBI" id="CHEBI:71310"/>
        <dbReference type="EC" id="2.7.7.77"/>
    </reaction>
</comment>
<feature type="binding site" evidence="8">
    <location>
        <position position="71"/>
    </location>
    <ligand>
        <name>GTP</name>
        <dbReference type="ChEBI" id="CHEBI:37565"/>
    </ligand>
</feature>
<dbReference type="InterPro" id="IPR029044">
    <property type="entry name" value="Nucleotide-diphossugar_trans"/>
</dbReference>
<comment type="function">
    <text evidence="8">Transfers a GMP moiety from GTP to Mo-molybdopterin (Mo-MPT) cofactor (Moco or molybdenum cofactor) to form Mo-molybdopterin guanine dinucleotide (Mo-MGD) cofactor.</text>
</comment>
<evidence type="ECO:0000256" key="7">
    <source>
        <dbReference type="ARBA" id="ARBA00023150"/>
    </source>
</evidence>
<feature type="binding site" evidence="8">
    <location>
        <position position="20"/>
    </location>
    <ligand>
        <name>GTP</name>
        <dbReference type="ChEBI" id="CHEBI:37565"/>
    </ligand>
</feature>
<comment type="caution">
    <text evidence="10">The sequence shown here is derived from an EMBL/GenBank/DDBJ whole genome shotgun (WGS) entry which is preliminary data.</text>
</comment>
<protein>
    <recommendedName>
        <fullName evidence="8">Probable molybdenum cofactor guanylyltransferase</fullName>
        <shortName evidence="8">MoCo guanylyltransferase</shortName>
        <ecNumber evidence="8">2.7.7.77</ecNumber>
    </recommendedName>
    <alternativeName>
        <fullName evidence="8">GTP:molybdopterin guanylyltransferase</fullName>
    </alternativeName>
    <alternativeName>
        <fullName evidence="8">Mo-MPT guanylyltransferase</fullName>
    </alternativeName>
    <alternativeName>
        <fullName evidence="8">Molybdopterin guanylyltransferase</fullName>
    </alternativeName>
    <alternativeName>
        <fullName evidence="8">Molybdopterin-guanine dinucleotide synthase</fullName>
        <shortName evidence="8">MGD synthase</shortName>
    </alternativeName>
</protein>
<sequence length="208" mass="22856">MISGAILAGGQNRRMGGKMKALLRLDGQLFIERQLAELSQLCSEIIIVANEPELFEAQLAWPHAQMRIVPDKQLGKGPLAGLQAAMAAVTHSEELWVVACDMPYASAEAAQVLLGQLRSGARHGGHDLALPLIAGRLQPLHAIYHRRCLQAIDQQLAEGRYRIMELVEQMDAIAVEERFFLERQIALDFVGNVNEPSDLAGLKNNSQC</sequence>
<organism evidence="10 11">
    <name type="scientific">Paenibacillus agricola</name>
    <dbReference type="NCBI Taxonomy" id="2716264"/>
    <lineage>
        <taxon>Bacteria</taxon>
        <taxon>Bacillati</taxon>
        <taxon>Bacillota</taxon>
        <taxon>Bacilli</taxon>
        <taxon>Bacillales</taxon>
        <taxon>Paenibacillaceae</taxon>
        <taxon>Paenibacillus</taxon>
    </lineage>
</organism>
<evidence type="ECO:0000256" key="4">
    <source>
        <dbReference type="ARBA" id="ARBA00022741"/>
    </source>
</evidence>
<comment type="caution">
    <text evidence="8">Lacks conserved residue(s) required for the propagation of feature annotation.</text>
</comment>
<comment type="subcellular location">
    <subcellularLocation>
        <location evidence="8">Cytoplasm</location>
    </subcellularLocation>
</comment>
<evidence type="ECO:0000256" key="3">
    <source>
        <dbReference type="ARBA" id="ARBA00022723"/>
    </source>
</evidence>
<dbReference type="PANTHER" id="PTHR19136:SF81">
    <property type="entry name" value="MOLYBDENUM COFACTOR GUANYLYLTRANSFERASE"/>
    <property type="match status" value="1"/>
</dbReference>
<dbReference type="GO" id="GO:0016779">
    <property type="term" value="F:nucleotidyltransferase activity"/>
    <property type="evidence" value="ECO:0007669"/>
    <property type="project" value="UniProtKB-KW"/>
</dbReference>
<dbReference type="InterPro" id="IPR013482">
    <property type="entry name" value="Molybde_CF_guanTrfase"/>
</dbReference>
<feature type="binding site" evidence="8">
    <location>
        <position position="101"/>
    </location>
    <ligand>
        <name>Mg(2+)</name>
        <dbReference type="ChEBI" id="CHEBI:18420"/>
    </ligand>
</feature>
<dbReference type="CDD" id="cd02503">
    <property type="entry name" value="MobA"/>
    <property type="match status" value="1"/>
</dbReference>
<evidence type="ECO:0000313" key="10">
    <source>
        <dbReference type="EMBL" id="NHN34586.1"/>
    </source>
</evidence>
<keyword evidence="11" id="KW-1185">Reference proteome</keyword>
<comment type="similarity">
    <text evidence="8">Belongs to the MobA family.</text>
</comment>
<name>A0ABX0JKK5_9BACL</name>
<comment type="domain">
    <text evidence="8">The N-terminal domain determines nucleotide recognition and specific binding, while the C-terminal domain determines the specific binding to the target protein.</text>
</comment>
<feature type="domain" description="MobA-like NTP transferase" evidence="9">
    <location>
        <begin position="4"/>
        <end position="165"/>
    </location>
</feature>
<dbReference type="PANTHER" id="PTHR19136">
    <property type="entry name" value="MOLYBDENUM COFACTOR GUANYLYLTRANSFERASE"/>
    <property type="match status" value="1"/>
</dbReference>